<dbReference type="InterPro" id="IPR045633">
    <property type="entry name" value="DUF6414"/>
</dbReference>
<comment type="caution">
    <text evidence="1">The sequence shown here is derived from an EMBL/GenBank/DDBJ whole genome shotgun (WGS) entry which is preliminary data.</text>
</comment>
<keyword evidence="2" id="KW-1185">Reference proteome</keyword>
<dbReference type="EMBL" id="VTDN01000002">
    <property type="protein sequence ID" value="MEB5475989.1"/>
    <property type="molecule type" value="Genomic_DNA"/>
</dbReference>
<proteinExistence type="predicted"/>
<protein>
    <recommendedName>
        <fullName evidence="3">DUF2184 domain-containing protein</fullName>
    </recommendedName>
</protein>
<sequence>MAQESQNIESIFDFFYLDTRKINSFYAQLTGSGAISTRKNISMTLDEKTSEYTGNIKVASGKWGAKNNSGLNSEDLFDASVTMPREMIDRLDELGFINYDLNENQLGNLVLLKGSLGVCDVASMKEVIDPAVQFTMDQMPSLKPSEKTAKNQLKKMMDPLISFMKAIPFALQARFFDKGDFDKEVWMTLNRTEMFNDINDINFKYGDIMAGDWHVLGVLDAIPNDQSIKVTESNEINEVVENFTKMMKEQFGRPTTAYGMTPIAIFRVIKPNKA</sequence>
<organism evidence="1 2">
    <name type="scientific">Acinetobacter pollinis</name>
    <dbReference type="NCBI Taxonomy" id="2605270"/>
    <lineage>
        <taxon>Bacteria</taxon>
        <taxon>Pseudomonadati</taxon>
        <taxon>Pseudomonadota</taxon>
        <taxon>Gammaproteobacteria</taxon>
        <taxon>Moraxellales</taxon>
        <taxon>Moraxellaceae</taxon>
        <taxon>Acinetobacter</taxon>
    </lineage>
</organism>
<gene>
    <name evidence="1" type="ORF">I2F25_02765</name>
</gene>
<dbReference type="RefSeq" id="WP_325774568.1">
    <property type="nucleotide sequence ID" value="NZ_VTDN01000002.1"/>
</dbReference>
<accession>A0ABU6DQ77</accession>
<evidence type="ECO:0008006" key="3">
    <source>
        <dbReference type="Google" id="ProtNLM"/>
    </source>
</evidence>
<dbReference type="Pfam" id="PF19952">
    <property type="entry name" value="DUF6414"/>
    <property type="match status" value="1"/>
</dbReference>
<evidence type="ECO:0000313" key="1">
    <source>
        <dbReference type="EMBL" id="MEB5475989.1"/>
    </source>
</evidence>
<dbReference type="Proteomes" id="UP001339883">
    <property type="component" value="Unassembled WGS sequence"/>
</dbReference>
<evidence type="ECO:0000313" key="2">
    <source>
        <dbReference type="Proteomes" id="UP001339883"/>
    </source>
</evidence>
<reference evidence="1 2" key="1">
    <citation type="submission" date="2019-08" db="EMBL/GenBank/DDBJ databases">
        <title>Five species of Acinetobacter isolated from floral nectar and animal pollinators.</title>
        <authorList>
            <person name="Hendry T.A."/>
        </authorList>
    </citation>
    <scope>NUCLEOTIDE SEQUENCE [LARGE SCALE GENOMIC DNA]</scope>
    <source>
        <strain evidence="1 2">MD18.27</strain>
    </source>
</reference>
<name>A0ABU6DQ77_9GAMM</name>